<comment type="caution">
    <text evidence="7">The sequence shown here is derived from an EMBL/GenBank/DDBJ whole genome shotgun (WGS) entry which is preliminary data.</text>
</comment>
<dbReference type="PANTHER" id="PTHR19367">
    <property type="entry name" value="T-CELL RECEPTOR ALPHA CHAIN V REGION"/>
    <property type="match status" value="1"/>
</dbReference>
<evidence type="ECO:0000313" key="7">
    <source>
        <dbReference type="EMBL" id="KAL1280585.1"/>
    </source>
</evidence>
<dbReference type="Gene3D" id="2.60.40.10">
    <property type="entry name" value="Immunoglobulins"/>
    <property type="match status" value="4"/>
</dbReference>
<dbReference type="InterPro" id="IPR007110">
    <property type="entry name" value="Ig-like_dom"/>
</dbReference>
<dbReference type="InterPro" id="IPR013783">
    <property type="entry name" value="Ig-like_fold"/>
</dbReference>
<dbReference type="Pfam" id="PF07686">
    <property type="entry name" value="V-set"/>
    <property type="match status" value="2"/>
</dbReference>
<evidence type="ECO:0000256" key="4">
    <source>
        <dbReference type="ARBA" id="ARBA00023319"/>
    </source>
</evidence>
<keyword evidence="4" id="KW-0393">Immunoglobulin domain</keyword>
<keyword evidence="2" id="KW-1064">Adaptive immunity</keyword>
<dbReference type="SMART" id="SM00409">
    <property type="entry name" value="IG"/>
    <property type="match status" value="2"/>
</dbReference>
<dbReference type="PROSITE" id="PS50835">
    <property type="entry name" value="IG_LIKE"/>
    <property type="match status" value="3"/>
</dbReference>
<feature type="domain" description="Ig-like" evidence="6">
    <location>
        <begin position="164"/>
        <end position="255"/>
    </location>
</feature>
<dbReference type="InterPro" id="IPR051287">
    <property type="entry name" value="TCR_variable_region"/>
</dbReference>
<dbReference type="SUPFAM" id="SSF48726">
    <property type="entry name" value="Immunoglobulin"/>
    <property type="match status" value="4"/>
</dbReference>
<keyword evidence="1" id="KW-0732">Signal</keyword>
<dbReference type="InterPro" id="IPR003599">
    <property type="entry name" value="Ig_sub"/>
</dbReference>
<protein>
    <recommendedName>
        <fullName evidence="6">Ig-like domain-containing protein</fullName>
    </recommendedName>
</protein>
<keyword evidence="5" id="KW-0391">Immunity</keyword>
<sequence length="325" mass="37394">AFADSITPVNQDMIRREGESVTLSCSYDTSSSYVYLYWYRQYLNREPEYLLYDGARSNSAYRGTPEDRRFQSTASQSSTDLTITECKPDTVDQPDKHVTEAERASVTLQCKYTATTTATPNLLWYIQRENGIPQYMLRINKYGADQVTEFQERFHSELLSDSVPLTIKNLRVFSDRIGPNEEDKSIARKEGESVTLRCSYDTSSNNVYLYWYRQYPNTEPQYLLWKGARSNGGQDITDQRFQSTTSQTSTELTITGCDSLESVDQNTRVQPAVEGRPVTISCTYETSDPSPYLFWYQQKSNNDKIADYYSFLHNKYFCVLGTGQC</sequence>
<dbReference type="InterPro" id="IPR013106">
    <property type="entry name" value="Ig_V-set"/>
</dbReference>
<evidence type="ECO:0000256" key="3">
    <source>
        <dbReference type="ARBA" id="ARBA00023170"/>
    </source>
</evidence>
<gene>
    <name evidence="7" type="ORF">QQF64_015185</name>
</gene>
<feature type="domain" description="Ig-like" evidence="6">
    <location>
        <begin position="261"/>
        <end position="325"/>
    </location>
</feature>
<evidence type="ECO:0000256" key="5">
    <source>
        <dbReference type="ARBA" id="ARBA00043266"/>
    </source>
</evidence>
<evidence type="ECO:0000256" key="2">
    <source>
        <dbReference type="ARBA" id="ARBA00023130"/>
    </source>
</evidence>
<keyword evidence="8" id="KW-1185">Reference proteome</keyword>
<name>A0ABR3NVN0_9TELE</name>
<keyword evidence="3" id="KW-0675">Receptor</keyword>
<dbReference type="InterPro" id="IPR036179">
    <property type="entry name" value="Ig-like_dom_sf"/>
</dbReference>
<feature type="non-terminal residue" evidence="7">
    <location>
        <position position="1"/>
    </location>
</feature>
<keyword evidence="5" id="KW-1279">T cell receptor</keyword>
<dbReference type="Proteomes" id="UP001558613">
    <property type="component" value="Unassembled WGS sequence"/>
</dbReference>
<organism evidence="7 8">
    <name type="scientific">Cirrhinus molitorella</name>
    <name type="common">mud carp</name>
    <dbReference type="NCBI Taxonomy" id="172907"/>
    <lineage>
        <taxon>Eukaryota</taxon>
        <taxon>Metazoa</taxon>
        <taxon>Chordata</taxon>
        <taxon>Craniata</taxon>
        <taxon>Vertebrata</taxon>
        <taxon>Euteleostomi</taxon>
        <taxon>Actinopterygii</taxon>
        <taxon>Neopterygii</taxon>
        <taxon>Teleostei</taxon>
        <taxon>Ostariophysi</taxon>
        <taxon>Cypriniformes</taxon>
        <taxon>Cyprinidae</taxon>
        <taxon>Labeoninae</taxon>
        <taxon>Labeonini</taxon>
        <taxon>Cirrhinus</taxon>
    </lineage>
</organism>
<proteinExistence type="predicted"/>
<dbReference type="PANTHER" id="PTHR19367:SF18">
    <property type="entry name" value="T CELL RECEPTOR ALPHA VARIABLE 16"/>
    <property type="match status" value="1"/>
</dbReference>
<evidence type="ECO:0000259" key="6">
    <source>
        <dbReference type="PROSITE" id="PS50835"/>
    </source>
</evidence>
<accession>A0ABR3NVN0</accession>
<feature type="domain" description="Ig-like" evidence="6">
    <location>
        <begin position="4"/>
        <end position="121"/>
    </location>
</feature>
<dbReference type="EMBL" id="JAYMGO010000002">
    <property type="protein sequence ID" value="KAL1280585.1"/>
    <property type="molecule type" value="Genomic_DNA"/>
</dbReference>
<evidence type="ECO:0000256" key="1">
    <source>
        <dbReference type="ARBA" id="ARBA00022729"/>
    </source>
</evidence>
<evidence type="ECO:0000313" key="8">
    <source>
        <dbReference type="Proteomes" id="UP001558613"/>
    </source>
</evidence>
<reference evidence="7 8" key="1">
    <citation type="submission" date="2023-09" db="EMBL/GenBank/DDBJ databases">
        <authorList>
            <person name="Wang M."/>
        </authorList>
    </citation>
    <scope>NUCLEOTIDE SEQUENCE [LARGE SCALE GENOMIC DNA]</scope>
    <source>
        <strain evidence="7">GT-2023</strain>
        <tissue evidence="7">Liver</tissue>
    </source>
</reference>